<dbReference type="RefSeq" id="WP_379595603.1">
    <property type="nucleotide sequence ID" value="NZ_JBHRTN010000008.1"/>
</dbReference>
<protein>
    <submittedName>
        <fullName evidence="1">Uncharacterized protein</fullName>
    </submittedName>
</protein>
<dbReference type="Proteomes" id="UP001595593">
    <property type="component" value="Unassembled WGS sequence"/>
</dbReference>
<reference evidence="2" key="1">
    <citation type="journal article" date="2019" name="Int. J. Syst. Evol. Microbiol.">
        <title>The Global Catalogue of Microorganisms (GCM) 10K type strain sequencing project: providing services to taxonomists for standard genome sequencing and annotation.</title>
        <authorList>
            <consortium name="The Broad Institute Genomics Platform"/>
            <consortium name="The Broad Institute Genome Sequencing Center for Infectious Disease"/>
            <person name="Wu L."/>
            <person name="Ma J."/>
        </authorList>
    </citation>
    <scope>NUCLEOTIDE SEQUENCE [LARGE SCALE GENOMIC DNA]</scope>
    <source>
        <strain evidence="2">KCTC 52094</strain>
    </source>
</reference>
<dbReference type="EMBL" id="JBHRTN010000008">
    <property type="protein sequence ID" value="MFC3125118.1"/>
    <property type="molecule type" value="Genomic_DNA"/>
</dbReference>
<keyword evidence="2" id="KW-1185">Reference proteome</keyword>
<proteinExistence type="predicted"/>
<organism evidence="1 2">
    <name type="scientific">Teichococcus globiformis</name>
    <dbReference type="NCBI Taxonomy" id="2307229"/>
    <lineage>
        <taxon>Bacteria</taxon>
        <taxon>Pseudomonadati</taxon>
        <taxon>Pseudomonadota</taxon>
        <taxon>Alphaproteobacteria</taxon>
        <taxon>Acetobacterales</taxon>
        <taxon>Roseomonadaceae</taxon>
        <taxon>Roseomonas</taxon>
    </lineage>
</organism>
<name>A0ABV7FXK0_9PROT</name>
<comment type="caution">
    <text evidence="1">The sequence shown here is derived from an EMBL/GenBank/DDBJ whole genome shotgun (WGS) entry which is preliminary data.</text>
</comment>
<gene>
    <name evidence="1" type="ORF">ACFOD4_08605</name>
</gene>
<evidence type="ECO:0000313" key="1">
    <source>
        <dbReference type="EMBL" id="MFC3125118.1"/>
    </source>
</evidence>
<sequence length="69" mass="7821">MPEREDAVADRDDLHMAAVTHIQAIAKVIDCLKTLGPCPLNHDNALANISERCEALADRSRRDWQVRQR</sequence>
<evidence type="ECO:0000313" key="2">
    <source>
        <dbReference type="Proteomes" id="UP001595593"/>
    </source>
</evidence>
<accession>A0ABV7FXK0</accession>